<evidence type="ECO:0000313" key="7">
    <source>
        <dbReference type="EMBL" id="KZT08507.1"/>
    </source>
</evidence>
<proteinExistence type="predicted"/>
<feature type="compositionally biased region" description="Basic and acidic residues" evidence="6">
    <location>
        <begin position="161"/>
        <end position="172"/>
    </location>
</feature>
<organism evidence="7 8">
    <name type="scientific">Laetiporus sulphureus 93-53</name>
    <dbReference type="NCBI Taxonomy" id="1314785"/>
    <lineage>
        <taxon>Eukaryota</taxon>
        <taxon>Fungi</taxon>
        <taxon>Dikarya</taxon>
        <taxon>Basidiomycota</taxon>
        <taxon>Agaricomycotina</taxon>
        <taxon>Agaricomycetes</taxon>
        <taxon>Polyporales</taxon>
        <taxon>Laetiporus</taxon>
    </lineage>
</organism>
<dbReference type="GeneID" id="63823173"/>
<keyword evidence="3" id="KW-0677">Repeat</keyword>
<dbReference type="EMBL" id="KV427615">
    <property type="protein sequence ID" value="KZT08507.1"/>
    <property type="molecule type" value="Genomic_DNA"/>
</dbReference>
<reference evidence="7 8" key="1">
    <citation type="journal article" date="2016" name="Mol. Biol. Evol.">
        <title>Comparative Genomics of Early-Diverging Mushroom-Forming Fungi Provides Insights into the Origins of Lignocellulose Decay Capabilities.</title>
        <authorList>
            <person name="Nagy L.G."/>
            <person name="Riley R."/>
            <person name="Tritt A."/>
            <person name="Adam C."/>
            <person name="Daum C."/>
            <person name="Floudas D."/>
            <person name="Sun H."/>
            <person name="Yadav J.S."/>
            <person name="Pangilinan J."/>
            <person name="Larsson K.H."/>
            <person name="Matsuura K."/>
            <person name="Barry K."/>
            <person name="Labutti K."/>
            <person name="Kuo R."/>
            <person name="Ohm R.A."/>
            <person name="Bhattacharya S.S."/>
            <person name="Shirouzu T."/>
            <person name="Yoshinaga Y."/>
            <person name="Martin F.M."/>
            <person name="Grigoriev I.V."/>
            <person name="Hibbett D.S."/>
        </authorList>
    </citation>
    <scope>NUCLEOTIDE SEQUENCE [LARGE SCALE GENOMIC DNA]</scope>
    <source>
        <strain evidence="7 8">93-53</strain>
    </source>
</reference>
<gene>
    <name evidence="7" type="ORF">LAESUDRAFT_69293</name>
</gene>
<dbReference type="PANTHER" id="PTHR15263">
    <property type="entry name" value="I-KAPPA-B-LIKE PROTEIN IKBL"/>
    <property type="match status" value="1"/>
</dbReference>
<evidence type="ECO:0000256" key="1">
    <source>
        <dbReference type="ARBA" id="ARBA00004123"/>
    </source>
</evidence>
<keyword evidence="5" id="KW-0539">Nucleus</keyword>
<dbReference type="InterPro" id="IPR038753">
    <property type="entry name" value="NFKBIL1"/>
</dbReference>
<evidence type="ECO:0000256" key="3">
    <source>
        <dbReference type="ARBA" id="ARBA00022737"/>
    </source>
</evidence>
<dbReference type="RefSeq" id="XP_040766247.1">
    <property type="nucleotide sequence ID" value="XM_040906144.1"/>
</dbReference>
<comment type="subcellular location">
    <subcellularLocation>
        <location evidence="1">Nucleus</location>
    </subcellularLocation>
</comment>
<dbReference type="OrthoDB" id="412109at2759"/>
<dbReference type="GO" id="GO:0043124">
    <property type="term" value="P:negative regulation of canonical NF-kappaB signal transduction"/>
    <property type="evidence" value="ECO:0007669"/>
    <property type="project" value="InterPro"/>
</dbReference>
<dbReference type="GO" id="GO:0005634">
    <property type="term" value="C:nucleus"/>
    <property type="evidence" value="ECO:0007669"/>
    <property type="project" value="UniProtKB-SubCell"/>
</dbReference>
<evidence type="ECO:0000256" key="2">
    <source>
        <dbReference type="ARBA" id="ARBA00022553"/>
    </source>
</evidence>
<keyword evidence="8" id="KW-1185">Reference proteome</keyword>
<sequence length="305" mass="35672">MNYNGVYTDAAYHRSKHSHSHHRHRHHSSTNAMPQTIPFRRSHTADTYSHPNPWTPWDDMAQTLSRVLEEDMAAMACQTEDMFRRALQQQEHYFRSDNTFRATFDTSSLSSLFFGDDHHQAYKEAWRIDAQRLREQEDAMREQLRRLQQARLETERCRAAYERQKAEDAAREQRRRKRENARRDEADKKAWQQAYEAKWADITSTSATPAELTFRAIPWPMFSEPQSVEEITPSAVKAFVLSPLHSEGQSRKERIKSALKRWHPDRFGRVLVRVVECDKASVEEGVGIVVRCLNGLLENETGRSS</sequence>
<keyword evidence="4" id="KW-0040">ANK repeat</keyword>
<evidence type="ECO:0000313" key="8">
    <source>
        <dbReference type="Proteomes" id="UP000076871"/>
    </source>
</evidence>
<dbReference type="Proteomes" id="UP000076871">
    <property type="component" value="Unassembled WGS sequence"/>
</dbReference>
<dbReference type="InParanoid" id="A0A165F6Z3"/>
<evidence type="ECO:0000256" key="5">
    <source>
        <dbReference type="ARBA" id="ARBA00023242"/>
    </source>
</evidence>
<protein>
    <submittedName>
        <fullName evidence="7">Uncharacterized protein</fullName>
    </submittedName>
</protein>
<feature type="compositionally biased region" description="Basic residues" evidence="6">
    <location>
        <begin position="13"/>
        <end position="28"/>
    </location>
</feature>
<dbReference type="PANTHER" id="PTHR15263:SF1">
    <property type="entry name" value="NF-KAPPA-B INHIBITOR-LIKE PROTEIN 1"/>
    <property type="match status" value="1"/>
</dbReference>
<evidence type="ECO:0000256" key="4">
    <source>
        <dbReference type="ARBA" id="ARBA00023043"/>
    </source>
</evidence>
<keyword evidence="2" id="KW-0597">Phosphoprotein</keyword>
<dbReference type="STRING" id="1314785.A0A165F6Z3"/>
<feature type="region of interest" description="Disordered" evidence="6">
    <location>
        <begin position="13"/>
        <end position="36"/>
    </location>
</feature>
<accession>A0A165F6Z3</accession>
<dbReference type="AlphaFoldDB" id="A0A165F6Z3"/>
<evidence type="ECO:0000256" key="6">
    <source>
        <dbReference type="SAM" id="MobiDB-lite"/>
    </source>
</evidence>
<feature type="region of interest" description="Disordered" evidence="6">
    <location>
        <begin position="161"/>
        <end position="187"/>
    </location>
</feature>
<name>A0A165F6Z3_9APHY</name>